<dbReference type="AlphaFoldDB" id="A0AAV8R3G1"/>
<organism evidence="1 2">
    <name type="scientific">Ensete ventricosum</name>
    <name type="common">Abyssinian banana</name>
    <name type="synonym">Musa ensete</name>
    <dbReference type="NCBI Taxonomy" id="4639"/>
    <lineage>
        <taxon>Eukaryota</taxon>
        <taxon>Viridiplantae</taxon>
        <taxon>Streptophyta</taxon>
        <taxon>Embryophyta</taxon>
        <taxon>Tracheophyta</taxon>
        <taxon>Spermatophyta</taxon>
        <taxon>Magnoliopsida</taxon>
        <taxon>Liliopsida</taxon>
        <taxon>Zingiberales</taxon>
        <taxon>Musaceae</taxon>
        <taxon>Ensete</taxon>
    </lineage>
</organism>
<name>A0AAV8R3G1_ENSVE</name>
<dbReference type="Proteomes" id="UP001222027">
    <property type="component" value="Unassembled WGS sequence"/>
</dbReference>
<evidence type="ECO:0000313" key="1">
    <source>
        <dbReference type="EMBL" id="KAJ8486615.1"/>
    </source>
</evidence>
<gene>
    <name evidence="1" type="ORF">OPV22_019100</name>
</gene>
<proteinExistence type="predicted"/>
<sequence>MSSESQSSGKRCYSWAIQAEKSKSGSRVFWGERVPKHQGVGIDGENDEWFSEGQLSENGIVCGVAYGGVMKAFGSLAVFDRQAGTIRDGYHPVIVDQTLVDAENYQNPEIKVCLFLVFLFLSSSNQMHTGKTASFPHKSHRL</sequence>
<dbReference type="EMBL" id="JAQQAF010000005">
    <property type="protein sequence ID" value="KAJ8486615.1"/>
    <property type="molecule type" value="Genomic_DNA"/>
</dbReference>
<protein>
    <submittedName>
        <fullName evidence="1">Uncharacterized protein</fullName>
    </submittedName>
</protein>
<accession>A0AAV8R3G1</accession>
<comment type="caution">
    <text evidence="1">The sequence shown here is derived from an EMBL/GenBank/DDBJ whole genome shotgun (WGS) entry which is preliminary data.</text>
</comment>
<keyword evidence="2" id="KW-1185">Reference proteome</keyword>
<reference evidence="1 2" key="1">
    <citation type="submission" date="2022-12" db="EMBL/GenBank/DDBJ databases">
        <title>Chromosome-scale assembly of the Ensete ventricosum genome.</title>
        <authorList>
            <person name="Dussert Y."/>
            <person name="Stocks J."/>
            <person name="Wendawek A."/>
            <person name="Woldeyes F."/>
            <person name="Nichols R.A."/>
            <person name="Borrell J.S."/>
        </authorList>
    </citation>
    <scope>NUCLEOTIDE SEQUENCE [LARGE SCALE GENOMIC DNA]</scope>
    <source>
        <strain evidence="2">cv. Maze</strain>
        <tissue evidence="1">Seeds</tissue>
    </source>
</reference>
<evidence type="ECO:0000313" key="2">
    <source>
        <dbReference type="Proteomes" id="UP001222027"/>
    </source>
</evidence>